<sequence length="341" mass="37916">MNTVRPWKPGPSCLTVLPTFRCTAACANCCFGSHPWVPGRIPQEDILRYIRQAARFESLSLVTFSGGECFLLGDDLVEAVTLATRFGLATRCVTNGYWASSEKAALHRLIELRDAGLTELNLSTGDHHTRFVPIENILHGARAAAQLGIGVAIMVELQAERRVTKQVLLEHPLAQGLFDGHDLDANVTIVESPWIAMEDGEVPYDTNCLINADNVHLRSGCTSILSTIVATPQKELFACCGITAEKIPEVKLGLLDQANMHDMYEAASNDFIKIWLAVDGPEKIVAWAGQKDPSIEWENRFAHQCDICRFMYQSPQIKRVIREHYQEVVGDVLLRFSLLRS</sequence>
<dbReference type="InterPro" id="IPR050377">
    <property type="entry name" value="Radical_SAM_PqqE_MftC-like"/>
</dbReference>
<keyword evidence="1" id="KW-0949">S-adenosyl-L-methionine</keyword>
<evidence type="ECO:0000256" key="3">
    <source>
        <dbReference type="ARBA" id="ARBA00023004"/>
    </source>
</evidence>
<dbReference type="InterPro" id="IPR013785">
    <property type="entry name" value="Aldolase_TIM"/>
</dbReference>
<evidence type="ECO:0000259" key="5">
    <source>
        <dbReference type="PROSITE" id="PS51918"/>
    </source>
</evidence>
<dbReference type="CDD" id="cd01335">
    <property type="entry name" value="Radical_SAM"/>
    <property type="match status" value="1"/>
</dbReference>
<evidence type="ECO:0000256" key="2">
    <source>
        <dbReference type="ARBA" id="ARBA00022723"/>
    </source>
</evidence>
<dbReference type="SFLD" id="SFLDS00029">
    <property type="entry name" value="Radical_SAM"/>
    <property type="match status" value="1"/>
</dbReference>
<name>A0A399EPW6_9DEIN</name>
<dbReference type="PANTHER" id="PTHR11228:SF34">
    <property type="entry name" value="TUNGSTEN-CONTAINING ALDEHYDE FERREDOXIN OXIDOREDUCTASE COFACTOR MODIFYING PROTEIN"/>
    <property type="match status" value="1"/>
</dbReference>
<dbReference type="GO" id="GO:0051536">
    <property type="term" value="F:iron-sulfur cluster binding"/>
    <property type="evidence" value="ECO:0007669"/>
    <property type="project" value="UniProtKB-KW"/>
</dbReference>
<dbReference type="AlphaFoldDB" id="A0A399EPW6"/>
<evidence type="ECO:0000313" key="6">
    <source>
        <dbReference type="EMBL" id="RIH85583.1"/>
    </source>
</evidence>
<gene>
    <name evidence="6" type="primary">pqqE</name>
    <name evidence="6" type="ORF">Mrose_02147</name>
</gene>
<dbReference type="OrthoDB" id="9782387at2"/>
<feature type="domain" description="Radical SAM core" evidence="5">
    <location>
        <begin position="8"/>
        <end position="213"/>
    </location>
</feature>
<organism evidence="6 7">
    <name type="scientific">Calidithermus roseus</name>
    <dbReference type="NCBI Taxonomy" id="1644118"/>
    <lineage>
        <taxon>Bacteria</taxon>
        <taxon>Thermotogati</taxon>
        <taxon>Deinococcota</taxon>
        <taxon>Deinococci</taxon>
        <taxon>Thermales</taxon>
        <taxon>Thermaceae</taxon>
        <taxon>Calidithermus</taxon>
    </lineage>
</organism>
<accession>A0A399EPW6</accession>
<comment type="caution">
    <text evidence="6">The sequence shown here is derived from an EMBL/GenBank/DDBJ whole genome shotgun (WGS) entry which is preliminary data.</text>
</comment>
<protein>
    <submittedName>
        <fullName evidence="6">Coenzyme PQQ synthesis protein E</fullName>
    </submittedName>
</protein>
<dbReference type="GO" id="GO:0003824">
    <property type="term" value="F:catalytic activity"/>
    <property type="evidence" value="ECO:0007669"/>
    <property type="project" value="InterPro"/>
</dbReference>
<dbReference type="Gene3D" id="3.20.20.70">
    <property type="entry name" value="Aldolase class I"/>
    <property type="match status" value="1"/>
</dbReference>
<dbReference type="RefSeq" id="WP_119278137.1">
    <property type="nucleotide sequence ID" value="NZ_QWLA01000040.1"/>
</dbReference>
<dbReference type="PANTHER" id="PTHR11228">
    <property type="entry name" value="RADICAL SAM DOMAIN PROTEIN"/>
    <property type="match status" value="1"/>
</dbReference>
<dbReference type="GO" id="GO:0046872">
    <property type="term" value="F:metal ion binding"/>
    <property type="evidence" value="ECO:0007669"/>
    <property type="project" value="UniProtKB-KW"/>
</dbReference>
<dbReference type="InterPro" id="IPR058240">
    <property type="entry name" value="rSAM_sf"/>
</dbReference>
<dbReference type="Pfam" id="PF04055">
    <property type="entry name" value="Radical_SAM"/>
    <property type="match status" value="1"/>
</dbReference>
<dbReference type="EMBL" id="QWLA01000040">
    <property type="protein sequence ID" value="RIH85583.1"/>
    <property type="molecule type" value="Genomic_DNA"/>
</dbReference>
<dbReference type="PROSITE" id="PS51918">
    <property type="entry name" value="RADICAL_SAM"/>
    <property type="match status" value="1"/>
</dbReference>
<dbReference type="Proteomes" id="UP000265341">
    <property type="component" value="Unassembled WGS sequence"/>
</dbReference>
<evidence type="ECO:0000313" key="7">
    <source>
        <dbReference type="Proteomes" id="UP000265341"/>
    </source>
</evidence>
<reference evidence="6 7" key="1">
    <citation type="submission" date="2018-08" db="EMBL/GenBank/DDBJ databases">
        <title>Meiothermus roseus NBRC 110900 genome sequencing project.</title>
        <authorList>
            <person name="Da Costa M.S."/>
            <person name="Albuquerque L."/>
            <person name="Raposo P."/>
            <person name="Froufe H.J.C."/>
            <person name="Barroso C.S."/>
            <person name="Egas C."/>
        </authorList>
    </citation>
    <scope>NUCLEOTIDE SEQUENCE [LARGE SCALE GENOMIC DNA]</scope>
    <source>
        <strain evidence="6 7">NBRC 110900</strain>
    </source>
</reference>
<dbReference type="InterPro" id="IPR007197">
    <property type="entry name" value="rSAM"/>
</dbReference>
<keyword evidence="3" id="KW-0408">Iron</keyword>
<evidence type="ECO:0000256" key="4">
    <source>
        <dbReference type="ARBA" id="ARBA00023014"/>
    </source>
</evidence>
<keyword evidence="4" id="KW-0411">Iron-sulfur</keyword>
<proteinExistence type="predicted"/>
<keyword evidence="7" id="KW-1185">Reference proteome</keyword>
<dbReference type="SUPFAM" id="SSF102114">
    <property type="entry name" value="Radical SAM enzymes"/>
    <property type="match status" value="1"/>
</dbReference>
<evidence type="ECO:0000256" key="1">
    <source>
        <dbReference type="ARBA" id="ARBA00022691"/>
    </source>
</evidence>
<keyword evidence="2" id="KW-0479">Metal-binding</keyword>